<dbReference type="GO" id="GO:0046872">
    <property type="term" value="F:metal ion binding"/>
    <property type="evidence" value="ECO:0007669"/>
    <property type="project" value="InterPro"/>
</dbReference>
<dbReference type="CDD" id="cd07709">
    <property type="entry name" value="flavodiiron_proteins_MBL-fold"/>
    <property type="match status" value="1"/>
</dbReference>
<dbReference type="InterPro" id="IPR036866">
    <property type="entry name" value="RibonucZ/Hydroxyglut_hydro"/>
</dbReference>
<dbReference type="InterPro" id="IPR001279">
    <property type="entry name" value="Metallo-B-lactamas"/>
</dbReference>
<keyword evidence="2" id="KW-0560">Oxidoreductase</keyword>
<dbReference type="Gene3D" id="3.40.50.360">
    <property type="match status" value="1"/>
</dbReference>
<dbReference type="Gene3D" id="3.60.15.10">
    <property type="entry name" value="Ribonuclease Z/Hydroxyacylglutathione hydrolase-like"/>
    <property type="match status" value="1"/>
</dbReference>
<dbReference type="PIRSF" id="PIRSF005243">
    <property type="entry name" value="ROO"/>
    <property type="match status" value="1"/>
</dbReference>
<dbReference type="SUPFAM" id="SSF52218">
    <property type="entry name" value="Flavoproteins"/>
    <property type="match status" value="1"/>
</dbReference>
<evidence type="ECO:0000313" key="2">
    <source>
        <dbReference type="EMBL" id="MPL77971.1"/>
    </source>
</evidence>
<dbReference type="SMART" id="SM00849">
    <property type="entry name" value="Lactamase_B"/>
    <property type="match status" value="1"/>
</dbReference>
<dbReference type="PANTHER" id="PTHR43717">
    <property type="entry name" value="ANAEROBIC NITRIC OXIDE REDUCTASE FLAVORUBREDOXIN"/>
    <property type="match status" value="1"/>
</dbReference>
<dbReference type="EC" id="1.6.3.4" evidence="2"/>
<dbReference type="GO" id="GO:0010181">
    <property type="term" value="F:FMN binding"/>
    <property type="evidence" value="ECO:0007669"/>
    <property type="project" value="InterPro"/>
</dbReference>
<dbReference type="InterPro" id="IPR045761">
    <property type="entry name" value="ODP_dom"/>
</dbReference>
<dbReference type="InterPro" id="IPR016440">
    <property type="entry name" value="Rubredoxin-O_OxRdtase"/>
</dbReference>
<evidence type="ECO:0000259" key="1">
    <source>
        <dbReference type="PROSITE" id="PS50902"/>
    </source>
</evidence>
<proteinExistence type="predicted"/>
<dbReference type="SUPFAM" id="SSF56281">
    <property type="entry name" value="Metallo-hydrolase/oxidoreductase"/>
    <property type="match status" value="1"/>
</dbReference>
<feature type="domain" description="Flavodoxin-like" evidence="1">
    <location>
        <begin position="251"/>
        <end position="394"/>
    </location>
</feature>
<dbReference type="InterPro" id="IPR008254">
    <property type="entry name" value="Flavodoxin/NO_synth"/>
</dbReference>
<comment type="caution">
    <text evidence="2">The sequence shown here is derived from an EMBL/GenBank/DDBJ whole genome shotgun (WGS) entry which is preliminary data.</text>
</comment>
<gene>
    <name evidence="2" type="primary">fprA1_2</name>
    <name evidence="2" type="ORF">SDC9_23832</name>
</gene>
<organism evidence="2">
    <name type="scientific">bioreactor metagenome</name>
    <dbReference type="NCBI Taxonomy" id="1076179"/>
    <lineage>
        <taxon>unclassified sequences</taxon>
        <taxon>metagenomes</taxon>
        <taxon>ecological metagenomes</taxon>
    </lineage>
</organism>
<dbReference type="Pfam" id="PF19583">
    <property type="entry name" value="ODP"/>
    <property type="match status" value="1"/>
</dbReference>
<dbReference type="PROSITE" id="PS50902">
    <property type="entry name" value="FLAVODOXIN_LIKE"/>
    <property type="match status" value="1"/>
</dbReference>
<dbReference type="GO" id="GO:0016491">
    <property type="term" value="F:oxidoreductase activity"/>
    <property type="evidence" value="ECO:0007669"/>
    <property type="project" value="UniProtKB-KW"/>
</dbReference>
<accession>A0A644UGE9</accession>
<dbReference type="AlphaFoldDB" id="A0A644UGE9"/>
<dbReference type="GO" id="GO:0009055">
    <property type="term" value="F:electron transfer activity"/>
    <property type="evidence" value="ECO:0007669"/>
    <property type="project" value="InterPro"/>
</dbReference>
<protein>
    <submittedName>
        <fullName evidence="2">Flavo-diiron protein FprA1</fullName>
        <ecNumber evidence="2">1.6.3.4</ecNumber>
    </submittedName>
</protein>
<dbReference type="PANTHER" id="PTHR43717:SF1">
    <property type="entry name" value="ANAEROBIC NITRIC OXIDE REDUCTASE FLAVORUBREDOXIN"/>
    <property type="match status" value="1"/>
</dbReference>
<dbReference type="EMBL" id="VSSQ01000111">
    <property type="protein sequence ID" value="MPL77971.1"/>
    <property type="molecule type" value="Genomic_DNA"/>
</dbReference>
<sequence length="394" mass="43599">MAAREIVENIYSVGTVNWDLRCFDSIMPTPRGSSNNAYLVKGSEKAALIDTGESHEEAEFITNLMRADQHSLDYIVCLHAEQDHSGLLPLLLEVYPMAKVVTNEVCKGLLMAMHHLEELEERFIVIGDKETLSLGDKTLKFHLAPWVHWPDTMFTEVVEDKVLFTTDFLSTHYASPTLFQDDESSEYLEGVKRYFAAIMMPFRAAVREQLAVVEEIAPTIVAPSHGPVLKLPAKIMDLYHDWASENPKNSVVVAYVSMHGSTKLMVSFLVDDLVQRGIPVHQYNLLETDSGVLGSAIIDAATIILATPTVLFGPHPLAVNAAYLVRALRPKAKYLGVIGSYGWGTNAVNYLAEMLSPLGAEVLEPVYIKGLPDEAAVSALHKLADSIEERHKTL</sequence>
<dbReference type="InterPro" id="IPR029039">
    <property type="entry name" value="Flavoprotein-like_sf"/>
</dbReference>
<name>A0A644UGE9_9ZZZZ</name>
<reference evidence="2" key="1">
    <citation type="submission" date="2019-08" db="EMBL/GenBank/DDBJ databases">
        <authorList>
            <person name="Kucharzyk K."/>
            <person name="Murdoch R.W."/>
            <person name="Higgins S."/>
            <person name="Loffler F."/>
        </authorList>
    </citation>
    <scope>NUCLEOTIDE SEQUENCE</scope>
</reference>